<evidence type="ECO:0000256" key="3">
    <source>
        <dbReference type="ARBA" id="ARBA00023295"/>
    </source>
</evidence>
<dbReference type="Proteomes" id="UP000231648">
    <property type="component" value="Unassembled WGS sequence"/>
</dbReference>
<evidence type="ECO:0000313" key="6">
    <source>
        <dbReference type="Proteomes" id="UP000231648"/>
    </source>
</evidence>
<evidence type="ECO:0000256" key="2">
    <source>
        <dbReference type="ARBA" id="ARBA00022801"/>
    </source>
</evidence>
<dbReference type="Gene3D" id="3.20.20.80">
    <property type="entry name" value="Glycosidases"/>
    <property type="match status" value="1"/>
</dbReference>
<organism evidence="5 6">
    <name type="scientific">Candidatus Portnoybacteria bacterium CG10_big_fil_rev_8_21_14_0_10_38_18</name>
    <dbReference type="NCBI Taxonomy" id="1974813"/>
    <lineage>
        <taxon>Bacteria</taxon>
        <taxon>Candidatus Portnoyibacteriota</taxon>
    </lineage>
</organism>
<comment type="similarity">
    <text evidence="1 4">Belongs to the glycosyl hydrolase 1 family.</text>
</comment>
<dbReference type="InterPro" id="IPR033132">
    <property type="entry name" value="GH_1_N_CS"/>
</dbReference>
<sequence length="95" mass="11147">MILKFPKNFCWGTATSAYQVEGGIRNDWSVVGEKYDAGIACDHYNRFEEDFDLAKSMNNNAHRFSIEWARIEPEEGKFDQKEIEHYRKVILALKQ</sequence>
<evidence type="ECO:0000256" key="1">
    <source>
        <dbReference type="ARBA" id="ARBA00010838"/>
    </source>
</evidence>
<gene>
    <name evidence="5" type="ORF">COU82_01455</name>
</gene>
<evidence type="ECO:0000313" key="5">
    <source>
        <dbReference type="EMBL" id="PJE57555.1"/>
    </source>
</evidence>
<dbReference type="Pfam" id="PF00232">
    <property type="entry name" value="Glyco_hydro_1"/>
    <property type="match status" value="1"/>
</dbReference>
<proteinExistence type="inferred from homology"/>
<dbReference type="GO" id="GO:0008422">
    <property type="term" value="F:beta-glucosidase activity"/>
    <property type="evidence" value="ECO:0007669"/>
    <property type="project" value="TreeGrafter"/>
</dbReference>
<keyword evidence="2 5" id="KW-0378">Hydrolase</keyword>
<dbReference type="SUPFAM" id="SSF51445">
    <property type="entry name" value="(Trans)glycosidases"/>
    <property type="match status" value="1"/>
</dbReference>
<reference evidence="6" key="1">
    <citation type="submission" date="2017-09" db="EMBL/GenBank/DDBJ databases">
        <title>Depth-based differentiation of microbial function through sediment-hosted aquifers and enrichment of novel symbionts in the deep terrestrial subsurface.</title>
        <authorList>
            <person name="Probst A.J."/>
            <person name="Ladd B."/>
            <person name="Jarett J.K."/>
            <person name="Geller-Mcgrath D.E."/>
            <person name="Sieber C.M.K."/>
            <person name="Emerson J.B."/>
            <person name="Anantharaman K."/>
            <person name="Thomas B.C."/>
            <person name="Malmstrom R."/>
            <person name="Stieglmeier M."/>
            <person name="Klingl A."/>
            <person name="Woyke T."/>
            <person name="Ryan C.M."/>
            <person name="Banfield J.F."/>
        </authorList>
    </citation>
    <scope>NUCLEOTIDE SEQUENCE [LARGE SCALE GENOMIC DNA]</scope>
</reference>
<accession>A0A2M8KCC4</accession>
<dbReference type="AlphaFoldDB" id="A0A2M8KCC4"/>
<dbReference type="InterPro" id="IPR017853">
    <property type="entry name" value="GH"/>
</dbReference>
<dbReference type="EMBL" id="PFDX01000014">
    <property type="protein sequence ID" value="PJE57555.1"/>
    <property type="molecule type" value="Genomic_DNA"/>
</dbReference>
<comment type="caution">
    <text evidence="5">The sequence shown here is derived from an EMBL/GenBank/DDBJ whole genome shotgun (WGS) entry which is preliminary data.</text>
</comment>
<dbReference type="InterPro" id="IPR001360">
    <property type="entry name" value="Glyco_hydro_1"/>
</dbReference>
<keyword evidence="3" id="KW-0326">Glycosidase</keyword>
<dbReference type="PANTHER" id="PTHR10353">
    <property type="entry name" value="GLYCOSYL HYDROLASE"/>
    <property type="match status" value="1"/>
</dbReference>
<evidence type="ECO:0000256" key="4">
    <source>
        <dbReference type="RuleBase" id="RU003690"/>
    </source>
</evidence>
<dbReference type="GO" id="GO:0005975">
    <property type="term" value="P:carbohydrate metabolic process"/>
    <property type="evidence" value="ECO:0007669"/>
    <property type="project" value="InterPro"/>
</dbReference>
<dbReference type="PANTHER" id="PTHR10353:SF209">
    <property type="entry name" value="GALACTOLIPID GALACTOSYLTRANSFERASE SFR2, CHLOROPLASTIC"/>
    <property type="match status" value="1"/>
</dbReference>
<protein>
    <submittedName>
        <fullName evidence="5">Glycoside hydrolase family 1 protein</fullName>
    </submittedName>
</protein>
<name>A0A2M8KCC4_9BACT</name>
<feature type="non-terminal residue" evidence="5">
    <location>
        <position position="95"/>
    </location>
</feature>
<dbReference type="PROSITE" id="PS00653">
    <property type="entry name" value="GLYCOSYL_HYDROL_F1_2"/>
    <property type="match status" value="1"/>
</dbReference>